<dbReference type="InterPro" id="IPR036188">
    <property type="entry name" value="FAD/NAD-bd_sf"/>
</dbReference>
<organism evidence="5">
    <name type="scientific">marine metagenome</name>
    <dbReference type="NCBI Taxonomy" id="408172"/>
    <lineage>
        <taxon>unclassified sequences</taxon>
        <taxon>metagenomes</taxon>
        <taxon>ecological metagenomes</taxon>
    </lineage>
</organism>
<feature type="non-terminal residue" evidence="5">
    <location>
        <position position="1"/>
    </location>
</feature>
<reference evidence="5" key="1">
    <citation type="submission" date="2018-05" db="EMBL/GenBank/DDBJ databases">
        <authorList>
            <person name="Lanie J.A."/>
            <person name="Ng W.-L."/>
            <person name="Kazmierczak K.M."/>
            <person name="Andrzejewski T.M."/>
            <person name="Davidsen T.M."/>
            <person name="Wayne K.J."/>
            <person name="Tettelin H."/>
            <person name="Glass J.I."/>
            <person name="Rusch D."/>
            <person name="Podicherti R."/>
            <person name="Tsui H.-C.T."/>
            <person name="Winkler M.E."/>
        </authorList>
    </citation>
    <scope>NUCLEOTIDE SEQUENCE</scope>
</reference>
<feature type="domain" description="FAD-binding" evidence="4">
    <location>
        <begin position="8"/>
        <end position="78"/>
    </location>
</feature>
<keyword evidence="2" id="KW-0285">Flavoprotein</keyword>
<dbReference type="Gene3D" id="3.50.50.60">
    <property type="entry name" value="FAD/NAD(P)-binding domain"/>
    <property type="match status" value="1"/>
</dbReference>
<evidence type="ECO:0000256" key="1">
    <source>
        <dbReference type="ARBA" id="ARBA00001974"/>
    </source>
</evidence>
<dbReference type="InterPro" id="IPR002938">
    <property type="entry name" value="FAD-bd"/>
</dbReference>
<evidence type="ECO:0000256" key="3">
    <source>
        <dbReference type="ARBA" id="ARBA00022827"/>
    </source>
</evidence>
<dbReference type="GO" id="GO:0016709">
    <property type="term" value="F:oxidoreductase activity, acting on paired donors, with incorporation or reduction of molecular oxygen, NAD(P)H as one donor, and incorporation of one atom of oxygen"/>
    <property type="evidence" value="ECO:0007669"/>
    <property type="project" value="UniProtKB-ARBA"/>
</dbReference>
<comment type="cofactor">
    <cofactor evidence="1">
        <name>FAD</name>
        <dbReference type="ChEBI" id="CHEBI:57692"/>
    </cofactor>
</comment>
<dbReference type="AlphaFoldDB" id="A0A383DUS3"/>
<dbReference type="InterPro" id="IPR050641">
    <property type="entry name" value="RIFMO-like"/>
</dbReference>
<name>A0A383DUS3_9ZZZZ</name>
<dbReference type="Pfam" id="PF01494">
    <property type="entry name" value="FAD_binding_3"/>
    <property type="match status" value="1"/>
</dbReference>
<keyword evidence="3" id="KW-0274">FAD</keyword>
<evidence type="ECO:0000259" key="4">
    <source>
        <dbReference type="Pfam" id="PF01494"/>
    </source>
</evidence>
<protein>
    <recommendedName>
        <fullName evidence="4">FAD-binding domain-containing protein</fullName>
    </recommendedName>
</protein>
<accession>A0A383DUS3</accession>
<proteinExistence type="predicted"/>
<evidence type="ECO:0000256" key="2">
    <source>
        <dbReference type="ARBA" id="ARBA00022630"/>
    </source>
</evidence>
<dbReference type="EMBL" id="UINC01220236">
    <property type="protein sequence ID" value="SVE48064.1"/>
    <property type="molecule type" value="Genomic_DNA"/>
</dbReference>
<gene>
    <name evidence="5" type="ORF">METZ01_LOCUS500918</name>
</gene>
<dbReference type="PANTHER" id="PTHR43004:SF19">
    <property type="entry name" value="BINDING MONOOXYGENASE, PUTATIVE (JCVI)-RELATED"/>
    <property type="match status" value="1"/>
</dbReference>
<evidence type="ECO:0000313" key="5">
    <source>
        <dbReference type="EMBL" id="SVE48064.1"/>
    </source>
</evidence>
<dbReference type="Gene3D" id="3.30.9.10">
    <property type="entry name" value="D-Amino Acid Oxidase, subunit A, domain 2"/>
    <property type="match status" value="1"/>
</dbReference>
<dbReference type="PANTHER" id="PTHR43004">
    <property type="entry name" value="TRK SYSTEM POTASSIUM UPTAKE PROTEIN"/>
    <property type="match status" value="1"/>
</dbReference>
<dbReference type="SUPFAM" id="SSF51905">
    <property type="entry name" value="FAD/NAD(P)-binding domain"/>
    <property type="match status" value="1"/>
</dbReference>
<sequence>VTDKSLSTPVLIAGGGPVGITLAIELGQRGVDCILLNDNLKTAQHPKANAISSRSMEHFRRLGIANTIRSAGLDDDHPTDVAYFTSL</sequence>
<feature type="non-terminal residue" evidence="5">
    <location>
        <position position="87"/>
    </location>
</feature>
<dbReference type="GO" id="GO:0071949">
    <property type="term" value="F:FAD binding"/>
    <property type="evidence" value="ECO:0007669"/>
    <property type="project" value="InterPro"/>
</dbReference>